<organism evidence="2 3">
    <name type="scientific">Hoeflea algicola</name>
    <dbReference type="NCBI Taxonomy" id="2983763"/>
    <lineage>
        <taxon>Bacteria</taxon>
        <taxon>Pseudomonadati</taxon>
        <taxon>Pseudomonadota</taxon>
        <taxon>Alphaproteobacteria</taxon>
        <taxon>Hyphomicrobiales</taxon>
        <taxon>Rhizobiaceae</taxon>
        <taxon>Hoeflea</taxon>
    </lineage>
</organism>
<dbReference type="InterPro" id="IPR006342">
    <property type="entry name" value="FkbM_mtfrase"/>
</dbReference>
<gene>
    <name evidence="2" type="ORF">OEG84_18715</name>
</gene>
<evidence type="ECO:0000313" key="3">
    <source>
        <dbReference type="Proteomes" id="UP001073227"/>
    </source>
</evidence>
<keyword evidence="3" id="KW-1185">Reference proteome</keyword>
<sequence>MSGPEWKQLDAHRWTAAGASASAAEAPGNRPPNAFQRLVINAARNSLFRRGVFRATVSRLVFLLGGGRDIDIEFRDVAFRLEGGRNLIEYGILLNLDYNAQDIDFLCGAMTDGGVFVDVGCNIGLYSLPLARAAGTRGRCISIDANPLMTARLLRNAALSGLANVTAIASAVGDREAVGQLVVRKNDDAIVAVEETDDGPIRVRPLTALLNEAGITRIDGLKIDIEGHEDLALPPFLDTAEPAMLPRRIVIEHPEPNADYPGCAAALDRHGYQLVGRTRNNSLYRLGDG</sequence>
<comment type="caution">
    <text evidence="2">The sequence shown here is derived from an EMBL/GenBank/DDBJ whole genome shotgun (WGS) entry which is preliminary data.</text>
</comment>
<evidence type="ECO:0000259" key="1">
    <source>
        <dbReference type="Pfam" id="PF05050"/>
    </source>
</evidence>
<dbReference type="PANTHER" id="PTHR34203">
    <property type="entry name" value="METHYLTRANSFERASE, FKBM FAMILY PROTEIN"/>
    <property type="match status" value="1"/>
</dbReference>
<keyword evidence="2" id="KW-0808">Transferase</keyword>
<dbReference type="InterPro" id="IPR052514">
    <property type="entry name" value="SAM-dependent_MTase"/>
</dbReference>
<accession>A0ABT3ZD70</accession>
<dbReference type="InterPro" id="IPR029063">
    <property type="entry name" value="SAM-dependent_MTases_sf"/>
</dbReference>
<evidence type="ECO:0000313" key="2">
    <source>
        <dbReference type="EMBL" id="MCY0149684.1"/>
    </source>
</evidence>
<dbReference type="EMBL" id="JAOVZR010000001">
    <property type="protein sequence ID" value="MCY0149684.1"/>
    <property type="molecule type" value="Genomic_DNA"/>
</dbReference>
<dbReference type="GO" id="GO:0032259">
    <property type="term" value="P:methylation"/>
    <property type="evidence" value="ECO:0007669"/>
    <property type="project" value="UniProtKB-KW"/>
</dbReference>
<dbReference type="PANTHER" id="PTHR34203:SF15">
    <property type="entry name" value="SLL1173 PROTEIN"/>
    <property type="match status" value="1"/>
</dbReference>
<dbReference type="Pfam" id="PF05050">
    <property type="entry name" value="Methyltransf_21"/>
    <property type="match status" value="1"/>
</dbReference>
<name>A0ABT3ZD70_9HYPH</name>
<dbReference type="NCBIfam" id="TIGR01444">
    <property type="entry name" value="fkbM_fam"/>
    <property type="match status" value="1"/>
</dbReference>
<reference evidence="2" key="1">
    <citation type="submission" date="2022-10" db="EMBL/GenBank/DDBJ databases">
        <title>Hoeflea sp. G2-23, isolated from marine algae.</title>
        <authorList>
            <person name="Kristyanto S."/>
            <person name="Kim J.M."/>
            <person name="Jeon C.O."/>
        </authorList>
    </citation>
    <scope>NUCLEOTIDE SEQUENCE</scope>
    <source>
        <strain evidence="2">G2-23</strain>
    </source>
</reference>
<dbReference type="Proteomes" id="UP001073227">
    <property type="component" value="Unassembled WGS sequence"/>
</dbReference>
<feature type="domain" description="Methyltransferase FkbM" evidence="1">
    <location>
        <begin position="118"/>
        <end position="273"/>
    </location>
</feature>
<protein>
    <submittedName>
        <fullName evidence="2">FkbM family methyltransferase</fullName>
    </submittedName>
</protein>
<proteinExistence type="predicted"/>
<dbReference type="SUPFAM" id="SSF53335">
    <property type="entry name" value="S-adenosyl-L-methionine-dependent methyltransferases"/>
    <property type="match status" value="1"/>
</dbReference>
<dbReference type="GO" id="GO:0008168">
    <property type="term" value="F:methyltransferase activity"/>
    <property type="evidence" value="ECO:0007669"/>
    <property type="project" value="UniProtKB-KW"/>
</dbReference>
<dbReference type="RefSeq" id="WP_267655131.1">
    <property type="nucleotide sequence ID" value="NZ_JAOVZR010000001.1"/>
</dbReference>
<dbReference type="Gene3D" id="3.40.50.150">
    <property type="entry name" value="Vaccinia Virus protein VP39"/>
    <property type="match status" value="1"/>
</dbReference>
<keyword evidence="2" id="KW-0489">Methyltransferase</keyword>